<dbReference type="PANTHER" id="PTHR16317:SF1">
    <property type="entry name" value="KICSTOR COMPLEX PROTEIN ITFG2"/>
    <property type="match status" value="1"/>
</dbReference>
<dbReference type="AlphaFoldDB" id="A7SNY4"/>
<dbReference type="InterPro" id="IPR015943">
    <property type="entry name" value="WD40/YVTN_repeat-like_dom_sf"/>
</dbReference>
<dbReference type="InterPro" id="IPR028994">
    <property type="entry name" value="Integrin_alpha_N"/>
</dbReference>
<organism evidence="1 2">
    <name type="scientific">Nematostella vectensis</name>
    <name type="common">Starlet sea anemone</name>
    <dbReference type="NCBI Taxonomy" id="45351"/>
    <lineage>
        <taxon>Eukaryota</taxon>
        <taxon>Metazoa</taxon>
        <taxon>Cnidaria</taxon>
        <taxon>Anthozoa</taxon>
        <taxon>Hexacorallia</taxon>
        <taxon>Actiniaria</taxon>
        <taxon>Edwardsiidae</taxon>
        <taxon>Nematostella</taxon>
    </lineage>
</organism>
<dbReference type="EMBL" id="DS469725">
    <property type="protein sequence ID" value="EDO34581.1"/>
    <property type="molecule type" value="Genomic_DNA"/>
</dbReference>
<dbReference type="eggNOG" id="ENOG502QUBC">
    <property type="taxonomic scope" value="Eukaryota"/>
</dbReference>
<dbReference type="Pfam" id="PF15907">
    <property type="entry name" value="Itfg2"/>
    <property type="match status" value="1"/>
</dbReference>
<gene>
    <name evidence="1" type="ORF">NEMVEDRAFT_v1g191884</name>
</gene>
<dbReference type="InterPro" id="IPR031793">
    <property type="entry name" value="KICSTOR_ITFG2"/>
</dbReference>
<evidence type="ECO:0000313" key="1">
    <source>
        <dbReference type="EMBL" id="EDO34581.1"/>
    </source>
</evidence>
<evidence type="ECO:0008006" key="3">
    <source>
        <dbReference type="Google" id="ProtNLM"/>
    </source>
</evidence>
<dbReference type="PhylomeDB" id="A7SNY4"/>
<dbReference type="Proteomes" id="UP000001593">
    <property type="component" value="Unassembled WGS sequence"/>
</dbReference>
<dbReference type="SUPFAM" id="SSF69318">
    <property type="entry name" value="Integrin alpha N-terminal domain"/>
    <property type="match status" value="1"/>
</dbReference>
<name>A7SNY4_NEMVE</name>
<dbReference type="PANTHER" id="PTHR16317">
    <property type="entry name" value="INTEGRIN ALPHA REPEAT DOMAIN-CONTAINING"/>
    <property type="match status" value="1"/>
</dbReference>
<sequence length="425" mass="47236">MRSVSFVEHIELDFSGNLFNEGLLLEDIDNDGSNELVLGNVNGEIFVFKGTASKPWRVSKQNGMITCVGSGDLWNRGKKVLVAITADGWCHLFDVKTSAQKSIERKPEDGYTMRPSYSQLLPSNAKTLLIADIDGDGLCEMVTGHTDREVYVHRWIAEQLTTESSPAKEIPRGHFAQIKSWSLYSQITSLVIYKASRTQYLLVSQPGGTFINLLATDISKTEDKQEEHSDGFKADFPLPFLRSKQNQGITTTMVTLSPNHSSNRDNDDPELLAIGLLDGDLSVLNQNRILWTLHLEQNIFSLSKLDVTSDGYEEIIACAWDGSTYIIDSDQNIVKFEFRENVLAFGAGHFAVNGANVPCLVYVTFSNTVVIYWNITLSRLTPANLVKVTSDQEETINALEKLGVAEGGHIDKNKFQKLCANILYG</sequence>
<reference evidence="1 2" key="1">
    <citation type="journal article" date="2007" name="Science">
        <title>Sea anemone genome reveals ancestral eumetazoan gene repertoire and genomic organization.</title>
        <authorList>
            <person name="Putnam N.H."/>
            <person name="Srivastava M."/>
            <person name="Hellsten U."/>
            <person name="Dirks B."/>
            <person name="Chapman J."/>
            <person name="Salamov A."/>
            <person name="Terry A."/>
            <person name="Shapiro H."/>
            <person name="Lindquist E."/>
            <person name="Kapitonov V.V."/>
            <person name="Jurka J."/>
            <person name="Genikhovich G."/>
            <person name="Grigoriev I.V."/>
            <person name="Lucas S.M."/>
            <person name="Steele R.E."/>
            <person name="Finnerty J.R."/>
            <person name="Technau U."/>
            <person name="Martindale M.Q."/>
            <person name="Rokhsar D.S."/>
        </authorList>
    </citation>
    <scope>NUCLEOTIDE SEQUENCE [LARGE SCALE GENOMIC DNA]</scope>
    <source>
        <strain evidence="2">CH2 X CH6</strain>
    </source>
</reference>
<protein>
    <recommendedName>
        <fullName evidence="3">Integrin-alpha FG-GAP repeat-containing protein 2</fullName>
    </recommendedName>
</protein>
<dbReference type="OMA" id="LNKWECA"/>
<dbReference type="HOGENOM" id="CLU_021730_0_0_1"/>
<keyword evidence="2" id="KW-1185">Reference proteome</keyword>
<dbReference type="InParanoid" id="A7SNY4"/>
<dbReference type="GO" id="GO:0140007">
    <property type="term" value="C:KICSTOR complex"/>
    <property type="evidence" value="ECO:0000318"/>
    <property type="project" value="GO_Central"/>
</dbReference>
<evidence type="ECO:0000313" key="2">
    <source>
        <dbReference type="Proteomes" id="UP000001593"/>
    </source>
</evidence>
<dbReference type="GO" id="GO:0032006">
    <property type="term" value="P:regulation of TOR signaling"/>
    <property type="evidence" value="ECO:0000318"/>
    <property type="project" value="GO_Central"/>
</dbReference>
<dbReference type="STRING" id="45351.A7SNY4"/>
<proteinExistence type="predicted"/>
<dbReference type="Gene3D" id="2.130.10.10">
    <property type="entry name" value="YVTN repeat-like/Quinoprotein amine dehydrogenase"/>
    <property type="match status" value="1"/>
</dbReference>
<accession>A7SNY4</accession>